<evidence type="ECO:0000313" key="2">
    <source>
        <dbReference type="Proteomes" id="UP000324222"/>
    </source>
</evidence>
<evidence type="ECO:0000313" key="1">
    <source>
        <dbReference type="EMBL" id="MPC83901.1"/>
    </source>
</evidence>
<protein>
    <submittedName>
        <fullName evidence="1">Uncharacterized protein</fullName>
    </submittedName>
</protein>
<dbReference type="AlphaFoldDB" id="A0A5B7IET3"/>
<accession>A0A5B7IET3</accession>
<comment type="caution">
    <text evidence="1">The sequence shown here is derived from an EMBL/GenBank/DDBJ whole genome shotgun (WGS) entry which is preliminary data.</text>
</comment>
<organism evidence="1 2">
    <name type="scientific">Portunus trituberculatus</name>
    <name type="common">Swimming crab</name>
    <name type="synonym">Neptunus trituberculatus</name>
    <dbReference type="NCBI Taxonomy" id="210409"/>
    <lineage>
        <taxon>Eukaryota</taxon>
        <taxon>Metazoa</taxon>
        <taxon>Ecdysozoa</taxon>
        <taxon>Arthropoda</taxon>
        <taxon>Crustacea</taxon>
        <taxon>Multicrustacea</taxon>
        <taxon>Malacostraca</taxon>
        <taxon>Eumalacostraca</taxon>
        <taxon>Eucarida</taxon>
        <taxon>Decapoda</taxon>
        <taxon>Pleocyemata</taxon>
        <taxon>Brachyura</taxon>
        <taxon>Eubrachyura</taxon>
        <taxon>Portunoidea</taxon>
        <taxon>Portunidae</taxon>
        <taxon>Portuninae</taxon>
        <taxon>Portunus</taxon>
    </lineage>
</organism>
<keyword evidence="2" id="KW-1185">Reference proteome</keyword>
<name>A0A5B7IET3_PORTR</name>
<dbReference type="Proteomes" id="UP000324222">
    <property type="component" value="Unassembled WGS sequence"/>
</dbReference>
<proteinExistence type="predicted"/>
<reference evidence="1 2" key="1">
    <citation type="submission" date="2019-05" db="EMBL/GenBank/DDBJ databases">
        <title>Another draft genome of Portunus trituberculatus and its Hox gene families provides insights of decapod evolution.</title>
        <authorList>
            <person name="Jeong J.-H."/>
            <person name="Song I."/>
            <person name="Kim S."/>
            <person name="Choi T."/>
            <person name="Kim D."/>
            <person name="Ryu S."/>
            <person name="Kim W."/>
        </authorList>
    </citation>
    <scope>NUCLEOTIDE SEQUENCE [LARGE SCALE GENOMIC DNA]</scope>
    <source>
        <tissue evidence="1">Muscle</tissue>
    </source>
</reference>
<sequence>MGVYFASTGREWSPCQSLLIPSCSPPSSSTRTQSSQVC</sequence>
<gene>
    <name evidence="1" type="ORF">E2C01_078622</name>
</gene>
<dbReference type="EMBL" id="VSRR010063840">
    <property type="protein sequence ID" value="MPC83901.1"/>
    <property type="molecule type" value="Genomic_DNA"/>
</dbReference>